<sequence length="368" mass="42873">MFKNIFKRKRKAETSSLIDYETITLWTAGIKYESRIDSLMDCKIHEKVILERQPNNEIDTNAIHVKRKNGQSLGFIGKAKAQLLSTLLDNQNAEAVATIINLKCDSKKDNYGAKLSIRIKPEYMNIFVNSIDDIDYTFEVSSSNNLYLLIDCDEKTLNKVKKILFGNEIEIQYSGVSYSTSSNGKNYDWYIKLNNDEDQNRMQSILEASFPMLKVKSEKEFKNEYLEIQDEELNSLKSSNEVLIQENEKLNNKLNRIYRKVSQTETQFDKFCKLYLPNTDFIQDSHKILISEDIVDFSKAFSTLHKIENDSNYKGKPMKTLDKWFDTHFNTGIKDDGRIYFKRENNKTTILVSLKKNQTSDIKLLKKI</sequence>
<proteinExistence type="predicted"/>
<dbReference type="Proteomes" id="UP001252186">
    <property type="component" value="Unassembled WGS sequence"/>
</dbReference>
<gene>
    <name evidence="5" type="ORF">RM519_02530</name>
</gene>
<evidence type="ECO:0000256" key="2">
    <source>
        <dbReference type="ARBA" id="ARBA00022801"/>
    </source>
</evidence>
<reference evidence="5 6" key="1">
    <citation type="submission" date="2023-09" db="EMBL/GenBank/DDBJ databases">
        <authorList>
            <person name="Rey-Velasco X."/>
        </authorList>
    </citation>
    <scope>NUCLEOTIDE SEQUENCE [LARGE SCALE GENOMIC DNA]</scope>
    <source>
        <strain evidence="5 6">P050</strain>
    </source>
</reference>
<feature type="domain" description="HIRAN" evidence="4">
    <location>
        <begin position="35"/>
        <end position="101"/>
    </location>
</feature>
<keyword evidence="2" id="KW-0378">Hydrolase</keyword>
<keyword evidence="3" id="KW-0175">Coiled coil</keyword>
<dbReference type="RefSeq" id="WP_311591940.1">
    <property type="nucleotide sequence ID" value="NZ_JAVRHV010000001.1"/>
</dbReference>
<keyword evidence="1" id="KW-0479">Metal-binding</keyword>
<dbReference type="InterPro" id="IPR014905">
    <property type="entry name" value="HIRAN"/>
</dbReference>
<dbReference type="EMBL" id="JAVRHV010000001">
    <property type="protein sequence ID" value="MDT0552112.1"/>
    <property type="molecule type" value="Genomic_DNA"/>
</dbReference>
<evidence type="ECO:0000313" key="5">
    <source>
        <dbReference type="EMBL" id="MDT0552112.1"/>
    </source>
</evidence>
<evidence type="ECO:0000256" key="1">
    <source>
        <dbReference type="ARBA" id="ARBA00022723"/>
    </source>
</evidence>
<protein>
    <submittedName>
        <fullName evidence="5">HIRAN domain-containing protein</fullName>
    </submittedName>
</protein>
<keyword evidence="6" id="KW-1185">Reference proteome</keyword>
<evidence type="ECO:0000313" key="6">
    <source>
        <dbReference type="Proteomes" id="UP001252186"/>
    </source>
</evidence>
<dbReference type="Gene3D" id="3.30.70.2330">
    <property type="match status" value="1"/>
</dbReference>
<dbReference type="Pfam" id="PF08797">
    <property type="entry name" value="HIRAN"/>
    <property type="match status" value="1"/>
</dbReference>
<feature type="coiled-coil region" evidence="3">
    <location>
        <begin position="226"/>
        <end position="267"/>
    </location>
</feature>
<evidence type="ECO:0000259" key="4">
    <source>
        <dbReference type="Pfam" id="PF08797"/>
    </source>
</evidence>
<name>A0ABU2Y1R2_9FLAO</name>
<comment type="caution">
    <text evidence="5">The sequence shown here is derived from an EMBL/GenBank/DDBJ whole genome shotgun (WGS) entry which is preliminary data.</text>
</comment>
<organism evidence="5 6">
    <name type="scientific">Urechidicola vernalis</name>
    <dbReference type="NCBI Taxonomy" id="3075600"/>
    <lineage>
        <taxon>Bacteria</taxon>
        <taxon>Pseudomonadati</taxon>
        <taxon>Bacteroidota</taxon>
        <taxon>Flavobacteriia</taxon>
        <taxon>Flavobacteriales</taxon>
        <taxon>Flavobacteriaceae</taxon>
        <taxon>Urechidicola</taxon>
    </lineage>
</organism>
<accession>A0ABU2Y1R2</accession>
<evidence type="ECO:0000256" key="3">
    <source>
        <dbReference type="SAM" id="Coils"/>
    </source>
</evidence>